<comment type="caution">
    <text evidence="1">The sequence shown here is derived from an EMBL/GenBank/DDBJ whole genome shotgun (WGS) entry which is preliminary data.</text>
</comment>
<dbReference type="AlphaFoldDB" id="A0A0G1S4C3"/>
<accession>A0A0G1S4C3</accession>
<name>A0A0G1S4C3_9BACT</name>
<dbReference type="Proteomes" id="UP000034364">
    <property type="component" value="Unassembled WGS sequence"/>
</dbReference>
<sequence length="44" mass="5051">MFESFSLRSLTGYLYNLEVLFIRSYYVGFDNAGGGRLRNGILCH</sequence>
<reference evidence="1 2" key="1">
    <citation type="journal article" date="2015" name="Nature">
        <title>rRNA introns, odd ribosomes, and small enigmatic genomes across a large radiation of phyla.</title>
        <authorList>
            <person name="Brown C.T."/>
            <person name="Hug L.A."/>
            <person name="Thomas B.C."/>
            <person name="Sharon I."/>
            <person name="Castelle C.J."/>
            <person name="Singh A."/>
            <person name="Wilkins M.J."/>
            <person name="Williams K.H."/>
            <person name="Banfield J.F."/>
        </authorList>
    </citation>
    <scope>NUCLEOTIDE SEQUENCE [LARGE SCALE GENOMIC DNA]</scope>
</reference>
<evidence type="ECO:0000313" key="1">
    <source>
        <dbReference type="EMBL" id="KKU64242.1"/>
    </source>
</evidence>
<evidence type="ECO:0000313" key="2">
    <source>
        <dbReference type="Proteomes" id="UP000034364"/>
    </source>
</evidence>
<gene>
    <name evidence="1" type="ORF">UX87_C0010G0007</name>
</gene>
<organism evidence="1 2">
    <name type="scientific">Candidatus Amesbacteria bacterium GW2011_GWA1_47_16</name>
    <dbReference type="NCBI Taxonomy" id="1618353"/>
    <lineage>
        <taxon>Bacteria</taxon>
        <taxon>Candidatus Amesiibacteriota</taxon>
    </lineage>
</organism>
<proteinExistence type="predicted"/>
<protein>
    <submittedName>
        <fullName evidence="1">Uncharacterized protein</fullName>
    </submittedName>
</protein>
<dbReference type="EMBL" id="LCNV01000010">
    <property type="protein sequence ID" value="KKU64242.1"/>
    <property type="molecule type" value="Genomic_DNA"/>
</dbReference>